<proteinExistence type="predicted"/>
<dbReference type="Pfam" id="PF10593">
    <property type="entry name" value="Z1"/>
    <property type="match status" value="1"/>
</dbReference>
<organism evidence="3 4">
    <name type="scientific">Solibacillus kalamii</name>
    <dbReference type="NCBI Taxonomy" id="1748298"/>
    <lineage>
        <taxon>Bacteria</taxon>
        <taxon>Bacillati</taxon>
        <taxon>Bacillota</taxon>
        <taxon>Bacilli</taxon>
        <taxon>Bacillales</taxon>
        <taxon>Caryophanaceae</taxon>
        <taxon>Solibacillus</taxon>
    </lineage>
</organism>
<reference evidence="3 4" key="1">
    <citation type="journal article" date="2017" name="Int. J. Syst. Evol. Microbiol.">
        <title>Solibacillus kalamii sp. nov., isolated from a high-efficiency particulate arrestance filter system used in the International Space Station.</title>
        <authorList>
            <person name="Checinska Sielaff A."/>
            <person name="Kumar R.M."/>
            <person name="Pal D."/>
            <person name="Mayilraj S."/>
            <person name="Venkateswaran K."/>
        </authorList>
    </citation>
    <scope>NUCLEOTIDE SEQUENCE [LARGE SCALE GENOMIC DNA]</scope>
    <source>
        <strain evidence="3 4">ISSFR-015</strain>
    </source>
</reference>
<feature type="region of interest" description="Disordered" evidence="1">
    <location>
        <begin position="329"/>
        <end position="349"/>
    </location>
</feature>
<gene>
    <name evidence="3" type="ORF">CBM15_12675</name>
</gene>
<comment type="caution">
    <text evidence="3">The sequence shown here is derived from an EMBL/GenBank/DDBJ whole genome shotgun (WGS) entry which is preliminary data.</text>
</comment>
<feature type="domain" description="Putative endonuclease Z1" evidence="2">
    <location>
        <begin position="1"/>
        <end position="189"/>
    </location>
</feature>
<evidence type="ECO:0000259" key="2">
    <source>
        <dbReference type="Pfam" id="PF10593"/>
    </source>
</evidence>
<name>A0ABX3ZG18_9BACL</name>
<dbReference type="InterPro" id="IPR018310">
    <property type="entry name" value="Put_endonuclease_Z1-dom"/>
</dbReference>
<keyword evidence="4" id="KW-1185">Reference proteome</keyword>
<evidence type="ECO:0000256" key="1">
    <source>
        <dbReference type="SAM" id="MobiDB-lite"/>
    </source>
</evidence>
<evidence type="ECO:0000313" key="3">
    <source>
        <dbReference type="EMBL" id="OUZ38597.1"/>
    </source>
</evidence>
<dbReference type="EMBL" id="NHNT01000008">
    <property type="protein sequence ID" value="OUZ38597.1"/>
    <property type="molecule type" value="Genomic_DNA"/>
</dbReference>
<sequence length="401" mass="46583">MLLHIDYKKNGHKIIKKRIQQLTEKIVDSIERNEQVFFGLLNRCYANLYKSKIKSSKFPSREEVIRNLYIALKDEVKTLVINSDQEKSIKYDETGEMVLDTPYTVFIGAYAVTRGVTFKNLISFVFGRNSKEKCMDTSIQQLRVLGYRTLDDLSVTRMYATYNMVQTWFKMYELEQEFKKCWANYEKTRKDIHYNELLDLVKMGVSIDKTFKVTNSSKIPKDKVKVKPNSFIVIKDFDVHKNKKRASKYLSRNRAFIKKLSKQYGIKQIENSKATYITAEVNAAKEILKNVHASIEGINGNKIGGFTEVISVLEKYNYIHIYTKDNRGRSHIRQDDNQKGRYDLQPHSGQDKINAKKISNGLPVLMVLIQNPENGSSFSVPVIWLVLYVPSSFDKIFLISR</sequence>
<evidence type="ECO:0000313" key="4">
    <source>
        <dbReference type="Proteomes" id="UP000196594"/>
    </source>
</evidence>
<protein>
    <recommendedName>
        <fullName evidence="2">Putative endonuclease Z1 domain-containing protein</fullName>
    </recommendedName>
</protein>
<accession>A0ABX3ZG18</accession>
<dbReference type="Proteomes" id="UP000196594">
    <property type="component" value="Unassembled WGS sequence"/>
</dbReference>